<evidence type="ECO:0000313" key="2">
    <source>
        <dbReference type="EMBL" id="BAD70745.1"/>
    </source>
</evidence>
<reference evidence="2 3" key="1">
    <citation type="submission" date="2004-11" db="EMBL/GenBank/DDBJ databases">
        <title>Complete genome sequence of Thermus thermophilus HB8.</title>
        <authorList>
            <person name="Masui R."/>
            <person name="Kurokawa K."/>
            <person name="Nakagawa N."/>
            <person name="Tokunaga F."/>
            <person name="Koyama Y."/>
            <person name="Shibata T."/>
            <person name="Oshima T."/>
            <person name="Yokoyama S."/>
            <person name="Yasunaga T."/>
            <person name="Kuramitsu S."/>
        </authorList>
    </citation>
    <scope>NUCLEOTIDE SEQUENCE [LARGE SCALE GENOMIC DNA]</scope>
    <source>
        <strain evidence="3">ATCC 27634 / DSM 579 / HB8</strain>
    </source>
</reference>
<evidence type="ECO:0000256" key="1">
    <source>
        <dbReference type="SAM" id="MobiDB-lite"/>
    </source>
</evidence>
<organism evidence="2 3">
    <name type="scientific">Thermus thermophilus (strain ATCC 27634 / DSM 579 / HB8)</name>
    <dbReference type="NCBI Taxonomy" id="300852"/>
    <lineage>
        <taxon>Bacteria</taxon>
        <taxon>Thermotogati</taxon>
        <taxon>Deinococcota</taxon>
        <taxon>Deinococci</taxon>
        <taxon>Thermales</taxon>
        <taxon>Thermaceae</taxon>
        <taxon>Thermus</taxon>
    </lineage>
</organism>
<feature type="compositionally biased region" description="Basic residues" evidence="1">
    <location>
        <begin position="31"/>
        <end position="40"/>
    </location>
</feature>
<dbReference type="Proteomes" id="UP000000532">
    <property type="component" value="Chromosome"/>
</dbReference>
<accession>Q5SJT6</accession>
<dbReference type="HOGENOM" id="CLU_3297885_0_0_0"/>
<name>Q5SJT6_THET8</name>
<gene>
    <name evidence="2" type="ordered locus">TTHA0922</name>
</gene>
<dbReference type="EnsemblBacteria" id="BAD70745">
    <property type="protein sequence ID" value="BAD70745"/>
    <property type="gene ID" value="BAD70745"/>
</dbReference>
<dbReference type="AlphaFoldDB" id="Q5SJT6"/>
<keyword evidence="3" id="KW-1185">Reference proteome</keyword>
<proteinExistence type="predicted"/>
<dbReference type="EMBL" id="AP008226">
    <property type="protein sequence ID" value="BAD70745.1"/>
    <property type="molecule type" value="Genomic_DNA"/>
</dbReference>
<protein>
    <submittedName>
        <fullName evidence="2">Uncharacterized protein</fullName>
    </submittedName>
</protein>
<dbReference type="KEGG" id="ttj:TTHA0922"/>
<evidence type="ECO:0000313" key="3">
    <source>
        <dbReference type="Proteomes" id="UP000000532"/>
    </source>
</evidence>
<feature type="region of interest" description="Disordered" evidence="1">
    <location>
        <begin position="21"/>
        <end position="40"/>
    </location>
</feature>
<sequence length="40" mass="4618">MQLEKTRAFWRAITESHVSCPLREAPPPRLPGHHARGIDR</sequence>